<dbReference type="Proteomes" id="UP001182556">
    <property type="component" value="Unassembled WGS sequence"/>
</dbReference>
<name>A0AAD9CWM5_PAPLA</name>
<dbReference type="InterPro" id="IPR050987">
    <property type="entry name" value="AtrR-like"/>
</dbReference>
<dbReference type="PANTHER" id="PTHR46910:SF40">
    <property type="entry name" value="ZN(II)2CYS6 TRANSCRIPTION FACTOR (EUROFUNG)"/>
    <property type="match status" value="1"/>
</dbReference>
<evidence type="ECO:0000259" key="3">
    <source>
        <dbReference type="Pfam" id="PF04082"/>
    </source>
</evidence>
<keyword evidence="5" id="KW-1185">Reference proteome</keyword>
<proteinExistence type="predicted"/>
<protein>
    <recommendedName>
        <fullName evidence="3">Xylanolytic transcriptional activator regulatory domain-containing protein</fullName>
    </recommendedName>
</protein>
<gene>
    <name evidence="4" type="ORF">DB88DRAFT_510988</name>
</gene>
<dbReference type="Pfam" id="PF04082">
    <property type="entry name" value="Fungal_trans"/>
    <property type="match status" value="1"/>
</dbReference>
<evidence type="ECO:0000256" key="1">
    <source>
        <dbReference type="ARBA" id="ARBA00023242"/>
    </source>
</evidence>
<evidence type="ECO:0000256" key="2">
    <source>
        <dbReference type="SAM" id="MobiDB-lite"/>
    </source>
</evidence>
<dbReference type="InterPro" id="IPR007219">
    <property type="entry name" value="XnlR_reg_dom"/>
</dbReference>
<reference evidence="4" key="1">
    <citation type="submission" date="2023-02" db="EMBL/GenBank/DDBJ databases">
        <title>Identification and recombinant expression of a fungal hydrolase from Papiliotrema laurentii that hydrolyzes apple cutin and clears colloidal polyester polyurethane.</title>
        <authorList>
            <consortium name="DOE Joint Genome Institute"/>
            <person name="Roman V.A."/>
            <person name="Bojanowski C."/>
            <person name="Crable B.R."/>
            <person name="Wagner D.N."/>
            <person name="Hung C.S."/>
            <person name="Nadeau L.J."/>
            <person name="Schratz L."/>
            <person name="Haridas S."/>
            <person name="Pangilinan J."/>
            <person name="Lipzen A."/>
            <person name="Na H."/>
            <person name="Yan M."/>
            <person name="Ng V."/>
            <person name="Grigoriev I.V."/>
            <person name="Spatafora J.W."/>
            <person name="Barlow D."/>
            <person name="Biffinger J."/>
            <person name="Kelley-Loughnane N."/>
            <person name="Varaljay V.A."/>
            <person name="Crookes-Goodson W.J."/>
        </authorList>
    </citation>
    <scope>NUCLEOTIDE SEQUENCE</scope>
    <source>
        <strain evidence="4">5307AH</strain>
    </source>
</reference>
<dbReference type="EMBL" id="JAODAN010000006">
    <property type="protein sequence ID" value="KAK1923431.1"/>
    <property type="molecule type" value="Genomic_DNA"/>
</dbReference>
<sequence length="586" mass="65496">MSLEGPHPPPDRERERNGERDRQMPISDVRLSSPAVHVHHAQTSSHLHASHDESRPEPSSVGGYDLSNMVDPFSSDFLLSNDVNAVDHIPTVQTASSATPSWLVLDPGSVPPPNSAASHHHTASSSGIYSSSHLEHNNPPSQSADPPNFPPSLLSVPVPQYRLAELARLNSIPITRDMPLEDVGPWSAMSEILSVYLRYLHALFPLVHKPSFSQRLAMRHDQVDRGFAALILGIAAYTIGQSPLGRLGNYTRQELHWLQKRCHQASWAKLDRRYSTITVNQLATLMTGYFYCQSIGETNRAIAILAEACQLAHVLCLRTPVDEADHVERELRRRAFWHIYAVDATEASAGQPIHLNTFEGFPPIPLPVDDEILTIQGSFPSNASLSSALGFIAITQIFPHQGECIARQRRYRHRMSIGEPYSPLEVQVEKEWIERSKDELARKMESLPRALRDPDWVEDGSEERRAVLGMQRANILVTEASVQFTLLSYADDLETNPEKAAEERTRIGRTSFAILSSLPLDDLAANGESMRGKIFRIMLDMLRGDNPSEWVTELQDWCALYSRVQYVQLATNDLVGLFDSRAPSPI</sequence>
<feature type="region of interest" description="Disordered" evidence="2">
    <location>
        <begin position="103"/>
        <end position="151"/>
    </location>
</feature>
<dbReference type="PANTHER" id="PTHR46910">
    <property type="entry name" value="TRANSCRIPTION FACTOR PDR1"/>
    <property type="match status" value="1"/>
</dbReference>
<dbReference type="GO" id="GO:0003677">
    <property type="term" value="F:DNA binding"/>
    <property type="evidence" value="ECO:0007669"/>
    <property type="project" value="InterPro"/>
</dbReference>
<feature type="compositionally biased region" description="Basic and acidic residues" evidence="2">
    <location>
        <begin position="9"/>
        <end position="23"/>
    </location>
</feature>
<evidence type="ECO:0000313" key="5">
    <source>
        <dbReference type="Proteomes" id="UP001182556"/>
    </source>
</evidence>
<feature type="compositionally biased region" description="Polar residues" evidence="2">
    <location>
        <begin position="127"/>
        <end position="145"/>
    </location>
</feature>
<feature type="region of interest" description="Disordered" evidence="2">
    <location>
        <begin position="1"/>
        <end position="67"/>
    </location>
</feature>
<dbReference type="GO" id="GO:0006351">
    <property type="term" value="P:DNA-templated transcription"/>
    <property type="evidence" value="ECO:0007669"/>
    <property type="project" value="InterPro"/>
</dbReference>
<evidence type="ECO:0000313" key="4">
    <source>
        <dbReference type="EMBL" id="KAK1923431.1"/>
    </source>
</evidence>
<dbReference type="CDD" id="cd12148">
    <property type="entry name" value="fungal_TF_MHR"/>
    <property type="match status" value="1"/>
</dbReference>
<dbReference type="GO" id="GO:0003700">
    <property type="term" value="F:DNA-binding transcription factor activity"/>
    <property type="evidence" value="ECO:0007669"/>
    <property type="project" value="InterPro"/>
</dbReference>
<dbReference type="GO" id="GO:0008270">
    <property type="term" value="F:zinc ion binding"/>
    <property type="evidence" value="ECO:0007669"/>
    <property type="project" value="InterPro"/>
</dbReference>
<accession>A0AAD9CWM5</accession>
<keyword evidence="1" id="KW-0539">Nucleus</keyword>
<dbReference type="AlphaFoldDB" id="A0AAD9CWM5"/>
<organism evidence="4 5">
    <name type="scientific">Papiliotrema laurentii</name>
    <name type="common">Cryptococcus laurentii</name>
    <dbReference type="NCBI Taxonomy" id="5418"/>
    <lineage>
        <taxon>Eukaryota</taxon>
        <taxon>Fungi</taxon>
        <taxon>Dikarya</taxon>
        <taxon>Basidiomycota</taxon>
        <taxon>Agaricomycotina</taxon>
        <taxon>Tremellomycetes</taxon>
        <taxon>Tremellales</taxon>
        <taxon>Rhynchogastremaceae</taxon>
        <taxon>Papiliotrema</taxon>
    </lineage>
</organism>
<comment type="caution">
    <text evidence="4">The sequence shown here is derived from an EMBL/GenBank/DDBJ whole genome shotgun (WGS) entry which is preliminary data.</text>
</comment>
<feature type="domain" description="Xylanolytic transcriptional activator regulatory" evidence="3">
    <location>
        <begin position="193"/>
        <end position="381"/>
    </location>
</feature>